<dbReference type="SFLD" id="SFLDS00052">
    <property type="entry name" value="Ferric_Reductase_Domain"/>
    <property type="match status" value="1"/>
</dbReference>
<feature type="transmembrane region" description="Helical" evidence="15">
    <location>
        <begin position="283"/>
        <end position="303"/>
    </location>
</feature>
<keyword evidence="8 15" id="KW-1133">Transmembrane helix</keyword>
<evidence type="ECO:0000256" key="12">
    <source>
        <dbReference type="ARBA" id="ARBA00023180"/>
    </source>
</evidence>
<evidence type="ECO:0000313" key="18">
    <source>
        <dbReference type="Proteomes" id="UP000724874"/>
    </source>
</evidence>
<feature type="transmembrane region" description="Helical" evidence="15">
    <location>
        <begin position="220"/>
        <end position="241"/>
    </location>
</feature>
<comment type="caution">
    <text evidence="17">The sequence shown here is derived from an EMBL/GenBank/DDBJ whole genome shotgun (WGS) entry which is preliminary data.</text>
</comment>
<reference evidence="17" key="1">
    <citation type="submission" date="2020-11" db="EMBL/GenBank/DDBJ databases">
        <authorList>
            <consortium name="DOE Joint Genome Institute"/>
            <person name="Ahrendt S."/>
            <person name="Riley R."/>
            <person name="Andreopoulos W."/>
            <person name="LaButti K."/>
            <person name="Pangilinan J."/>
            <person name="Ruiz-duenas F.J."/>
            <person name="Barrasa J.M."/>
            <person name="Sanchez-Garcia M."/>
            <person name="Camarero S."/>
            <person name="Miyauchi S."/>
            <person name="Serrano A."/>
            <person name="Linde D."/>
            <person name="Babiker R."/>
            <person name="Drula E."/>
            <person name="Ayuso-Fernandez I."/>
            <person name="Pacheco R."/>
            <person name="Padilla G."/>
            <person name="Ferreira P."/>
            <person name="Barriuso J."/>
            <person name="Kellner H."/>
            <person name="Castanera R."/>
            <person name="Alfaro M."/>
            <person name="Ramirez L."/>
            <person name="Pisabarro A.G."/>
            <person name="Kuo A."/>
            <person name="Tritt A."/>
            <person name="Lipzen A."/>
            <person name="He G."/>
            <person name="Yan M."/>
            <person name="Ng V."/>
            <person name="Cullen D."/>
            <person name="Martin F."/>
            <person name="Rosso M.-N."/>
            <person name="Henrissat B."/>
            <person name="Hibbett D."/>
            <person name="Martinez A.T."/>
            <person name="Grigoriev I.V."/>
        </authorList>
    </citation>
    <scope>NUCLEOTIDE SEQUENCE</scope>
    <source>
        <strain evidence="17">AH 44721</strain>
    </source>
</reference>
<sequence>MASTAQVAATGSPTPTTVEAPAPFDDSSFVYHVDLVLIALMAFFILTRLPRVFALFWSSEWLNGHILYHIPHRPSRRVVQAVHSTFPPPREKGKGQSSDDSHTSSSDTQIQRLDEKGAPVAINFPPHISLSVKIFRPLLSCLRTRVAPGMSIFQVLVMTIYFAIVFYCGLYRSNVFTDNTRTGWIALAQLPFVFVFAQKNNVFGSLIGCGYEKLNFLHRFVGRIVVLAANIHSLNFFYKWILKGTFMEEIKSSVGITGMIALVSLDVIYLFSVEFVRNKAYNFFLTTHIIGFIIVLPAVYLHVPDLLPYPLACACLYAYNKAYIRPLPELDLTRVEIPSVNAGWRAGQHVRLRVCSFGMGWGGWLEVHPFTIASVSQNGPEGMVLMCKRAGGWTRKLYEMAKMGGYTEGGVGREVRVLWPRHTVFASYSAAVFVAGGSGITYALSAIEDLVQKDLKGESRVKIIELVWSVTDPACLAPLLPTFISLIQQSVFTPLRISVFYTRAPTGKQPPPAPQPPASHFPPGLTLAPGRPRLAKFLEGAQQRAVTLSHGSSRNLKEEYLTNPKDDGRLSGMIVSVCGPLALVDDVVAAVNGLDSVRRDQVGGVEICEEALAVGHCFGEISFMRLSRVRSLKVLTMTMG</sequence>
<name>A0A9P5TR79_GYMJU</name>
<dbReference type="EMBL" id="JADNYJ010000012">
    <property type="protein sequence ID" value="KAF8908120.1"/>
    <property type="molecule type" value="Genomic_DNA"/>
</dbReference>
<keyword evidence="18" id="KW-1185">Reference proteome</keyword>
<keyword evidence="6 15" id="KW-0812">Transmembrane</keyword>
<feature type="compositionally biased region" description="Basic and acidic residues" evidence="14">
    <location>
        <begin position="89"/>
        <end position="102"/>
    </location>
</feature>
<feature type="transmembrane region" description="Helical" evidence="15">
    <location>
        <begin position="253"/>
        <end position="271"/>
    </location>
</feature>
<evidence type="ECO:0000256" key="7">
    <source>
        <dbReference type="ARBA" id="ARBA00022982"/>
    </source>
</evidence>
<dbReference type="OrthoDB" id="17725at2759"/>
<evidence type="ECO:0000256" key="5">
    <source>
        <dbReference type="ARBA" id="ARBA00022475"/>
    </source>
</evidence>
<protein>
    <recommendedName>
        <fullName evidence="3">ferric-chelate reductase (NADPH)</fullName>
        <ecNumber evidence="3">1.16.1.9</ecNumber>
    </recommendedName>
</protein>
<accession>A0A9P5TR79</accession>
<dbReference type="InterPro" id="IPR013121">
    <property type="entry name" value="Fe_red_NAD-bd_6"/>
</dbReference>
<keyword evidence="7" id="KW-0249">Electron transport</keyword>
<dbReference type="InterPro" id="IPR013130">
    <property type="entry name" value="Fe3_Rdtase_TM_dom"/>
</dbReference>
<feature type="transmembrane region" description="Helical" evidence="15">
    <location>
        <begin position="184"/>
        <end position="208"/>
    </location>
</feature>
<keyword evidence="5" id="KW-1003">Cell membrane</keyword>
<dbReference type="GO" id="GO:0006879">
    <property type="term" value="P:intracellular iron ion homeostasis"/>
    <property type="evidence" value="ECO:0007669"/>
    <property type="project" value="TreeGrafter"/>
</dbReference>
<dbReference type="PANTHER" id="PTHR32361:SF9">
    <property type="entry name" value="FERRIC REDUCTASE TRANSMEMBRANE COMPONENT 3-RELATED"/>
    <property type="match status" value="1"/>
</dbReference>
<evidence type="ECO:0000256" key="2">
    <source>
        <dbReference type="ARBA" id="ARBA00006278"/>
    </source>
</evidence>
<feature type="transmembrane region" description="Helical" evidence="15">
    <location>
        <begin position="29"/>
        <end position="49"/>
    </location>
</feature>
<dbReference type="InterPro" id="IPR013112">
    <property type="entry name" value="FAD-bd_8"/>
</dbReference>
<evidence type="ECO:0000256" key="13">
    <source>
        <dbReference type="ARBA" id="ARBA00048483"/>
    </source>
</evidence>
<evidence type="ECO:0000256" key="14">
    <source>
        <dbReference type="SAM" id="MobiDB-lite"/>
    </source>
</evidence>
<keyword evidence="4" id="KW-0813">Transport</keyword>
<proteinExistence type="inferred from homology"/>
<dbReference type="EC" id="1.16.1.9" evidence="3"/>
<evidence type="ECO:0000313" key="17">
    <source>
        <dbReference type="EMBL" id="KAF8908120.1"/>
    </source>
</evidence>
<organism evidence="17 18">
    <name type="scientific">Gymnopilus junonius</name>
    <name type="common">Spectacular rustgill mushroom</name>
    <name type="synonym">Gymnopilus spectabilis subsp. junonius</name>
    <dbReference type="NCBI Taxonomy" id="109634"/>
    <lineage>
        <taxon>Eukaryota</taxon>
        <taxon>Fungi</taxon>
        <taxon>Dikarya</taxon>
        <taxon>Basidiomycota</taxon>
        <taxon>Agaricomycotina</taxon>
        <taxon>Agaricomycetes</taxon>
        <taxon>Agaricomycetidae</taxon>
        <taxon>Agaricales</taxon>
        <taxon>Agaricineae</taxon>
        <taxon>Hymenogastraceae</taxon>
        <taxon>Gymnopilus</taxon>
    </lineage>
</organism>
<dbReference type="GO" id="GO:0052851">
    <property type="term" value="F:ferric-chelate reductase (NADPH) activity"/>
    <property type="evidence" value="ECO:0007669"/>
    <property type="project" value="UniProtKB-EC"/>
</dbReference>
<dbReference type="InterPro" id="IPR017938">
    <property type="entry name" value="Riboflavin_synthase-like_b-brl"/>
</dbReference>
<dbReference type="SUPFAM" id="SSF63380">
    <property type="entry name" value="Riboflavin synthase domain-like"/>
    <property type="match status" value="1"/>
</dbReference>
<dbReference type="AlphaFoldDB" id="A0A9P5TR79"/>
<dbReference type="Pfam" id="PF01794">
    <property type="entry name" value="Ferric_reduct"/>
    <property type="match status" value="1"/>
</dbReference>
<dbReference type="GO" id="GO:0015677">
    <property type="term" value="P:copper ion import"/>
    <property type="evidence" value="ECO:0007669"/>
    <property type="project" value="TreeGrafter"/>
</dbReference>
<comment type="catalytic activity">
    <reaction evidence="13">
        <text>2 a Fe(II)-siderophore + NADP(+) + H(+) = 2 a Fe(III)-siderophore + NADPH</text>
        <dbReference type="Rhea" id="RHEA:28795"/>
        <dbReference type="Rhea" id="RHEA-COMP:11342"/>
        <dbReference type="Rhea" id="RHEA-COMP:11344"/>
        <dbReference type="ChEBI" id="CHEBI:15378"/>
        <dbReference type="ChEBI" id="CHEBI:29033"/>
        <dbReference type="ChEBI" id="CHEBI:29034"/>
        <dbReference type="ChEBI" id="CHEBI:57783"/>
        <dbReference type="ChEBI" id="CHEBI:58349"/>
        <dbReference type="EC" id="1.16.1.9"/>
    </reaction>
</comment>
<dbReference type="Pfam" id="PF08030">
    <property type="entry name" value="NAD_binding_6"/>
    <property type="match status" value="1"/>
</dbReference>
<dbReference type="InterPro" id="IPR051410">
    <property type="entry name" value="Ferric/Cupric_Reductase"/>
</dbReference>
<dbReference type="SFLD" id="SFLDG01168">
    <property type="entry name" value="Ferric_reductase_subgroup_(FRE"/>
    <property type="match status" value="1"/>
</dbReference>
<keyword evidence="12" id="KW-0325">Glycoprotein</keyword>
<evidence type="ECO:0000259" key="16">
    <source>
        <dbReference type="PROSITE" id="PS51384"/>
    </source>
</evidence>
<keyword evidence="9" id="KW-0560">Oxidoreductase</keyword>
<evidence type="ECO:0000256" key="6">
    <source>
        <dbReference type="ARBA" id="ARBA00022692"/>
    </source>
</evidence>
<dbReference type="SUPFAM" id="SSF52343">
    <property type="entry name" value="Ferredoxin reductase-like, C-terminal NADP-linked domain"/>
    <property type="match status" value="1"/>
</dbReference>
<dbReference type="InterPro" id="IPR017927">
    <property type="entry name" value="FAD-bd_FR_type"/>
</dbReference>
<dbReference type="CDD" id="cd06186">
    <property type="entry name" value="NOX_Duox_like_FAD_NADP"/>
    <property type="match status" value="1"/>
</dbReference>
<evidence type="ECO:0000256" key="10">
    <source>
        <dbReference type="ARBA" id="ARBA00023065"/>
    </source>
</evidence>
<evidence type="ECO:0000256" key="11">
    <source>
        <dbReference type="ARBA" id="ARBA00023136"/>
    </source>
</evidence>
<comment type="subcellular location">
    <subcellularLocation>
        <location evidence="1">Cell membrane</location>
        <topology evidence="1">Multi-pass membrane protein</topology>
    </subcellularLocation>
</comment>
<keyword evidence="10" id="KW-0406">Ion transport</keyword>
<evidence type="ECO:0000256" key="15">
    <source>
        <dbReference type="SAM" id="Phobius"/>
    </source>
</evidence>
<dbReference type="PROSITE" id="PS51384">
    <property type="entry name" value="FAD_FR"/>
    <property type="match status" value="1"/>
</dbReference>
<dbReference type="Proteomes" id="UP000724874">
    <property type="component" value="Unassembled WGS sequence"/>
</dbReference>
<dbReference type="PANTHER" id="PTHR32361">
    <property type="entry name" value="FERRIC/CUPRIC REDUCTASE TRANSMEMBRANE COMPONENT"/>
    <property type="match status" value="1"/>
</dbReference>
<dbReference type="GO" id="GO:0006826">
    <property type="term" value="P:iron ion transport"/>
    <property type="evidence" value="ECO:0007669"/>
    <property type="project" value="UniProtKB-ARBA"/>
</dbReference>
<evidence type="ECO:0000256" key="4">
    <source>
        <dbReference type="ARBA" id="ARBA00022448"/>
    </source>
</evidence>
<keyword evidence="11 15" id="KW-0472">Membrane</keyword>
<evidence type="ECO:0000256" key="3">
    <source>
        <dbReference type="ARBA" id="ARBA00012668"/>
    </source>
</evidence>
<dbReference type="GO" id="GO:0005886">
    <property type="term" value="C:plasma membrane"/>
    <property type="evidence" value="ECO:0007669"/>
    <property type="project" value="UniProtKB-SubCell"/>
</dbReference>
<dbReference type="InterPro" id="IPR039261">
    <property type="entry name" value="FNR_nucleotide-bd"/>
</dbReference>
<dbReference type="Pfam" id="PF08022">
    <property type="entry name" value="FAD_binding_8"/>
    <property type="match status" value="1"/>
</dbReference>
<evidence type="ECO:0000256" key="9">
    <source>
        <dbReference type="ARBA" id="ARBA00023002"/>
    </source>
</evidence>
<gene>
    <name evidence="17" type="ORF">CPB84DRAFT_1813372</name>
</gene>
<feature type="region of interest" description="Disordered" evidence="14">
    <location>
        <begin position="85"/>
        <end position="110"/>
    </location>
</feature>
<dbReference type="Gene3D" id="3.40.50.80">
    <property type="entry name" value="Nucleotide-binding domain of ferredoxin-NADP reductase (FNR) module"/>
    <property type="match status" value="1"/>
</dbReference>
<evidence type="ECO:0000256" key="1">
    <source>
        <dbReference type="ARBA" id="ARBA00004651"/>
    </source>
</evidence>
<feature type="transmembrane region" description="Helical" evidence="15">
    <location>
        <begin position="152"/>
        <end position="172"/>
    </location>
</feature>
<feature type="domain" description="FAD-binding FR-type" evidence="16">
    <location>
        <begin position="268"/>
        <end position="427"/>
    </location>
</feature>
<evidence type="ECO:0000256" key="8">
    <source>
        <dbReference type="ARBA" id="ARBA00022989"/>
    </source>
</evidence>
<comment type="similarity">
    <text evidence="2">Belongs to the ferric reductase (FRE) family.</text>
</comment>